<proteinExistence type="predicted"/>
<reference evidence="1" key="2">
    <citation type="submission" date="2023-06" db="EMBL/GenBank/DDBJ databases">
        <authorList>
            <consortium name="Lawrence Berkeley National Laboratory"/>
            <person name="Haridas S."/>
            <person name="Hensen N."/>
            <person name="Bonometti L."/>
            <person name="Westerberg I."/>
            <person name="Brannstrom I.O."/>
            <person name="Guillou S."/>
            <person name="Cros-Aarteil S."/>
            <person name="Calhoun S."/>
            <person name="Kuo A."/>
            <person name="Mondo S."/>
            <person name="Pangilinan J."/>
            <person name="Riley R."/>
            <person name="Labutti K."/>
            <person name="Andreopoulos B."/>
            <person name="Lipzen A."/>
            <person name="Chen C."/>
            <person name="Yanf M."/>
            <person name="Daum C."/>
            <person name="Ng V."/>
            <person name="Clum A."/>
            <person name="Steindorff A."/>
            <person name="Ohm R."/>
            <person name="Martin F."/>
            <person name="Silar P."/>
            <person name="Natvig D."/>
            <person name="Lalanne C."/>
            <person name="Gautier V."/>
            <person name="Ament-Velasquez S.L."/>
            <person name="Kruys A."/>
            <person name="Hutchinson M.I."/>
            <person name="Powell A.J."/>
            <person name="Barry K."/>
            <person name="Miller A.N."/>
            <person name="Grigoriev I.V."/>
            <person name="Debuchy R."/>
            <person name="Gladieux P."/>
            <person name="Thoren M.H."/>
            <person name="Johannesson H."/>
        </authorList>
    </citation>
    <scope>NUCLEOTIDE SEQUENCE</scope>
    <source>
        <strain evidence="1">CBS 955.72</strain>
    </source>
</reference>
<dbReference type="Proteomes" id="UP001275084">
    <property type="component" value="Unassembled WGS sequence"/>
</dbReference>
<gene>
    <name evidence="1" type="ORF">B0T25DRAFT_99476</name>
</gene>
<dbReference type="EMBL" id="JAUIQD010000002">
    <property type="protein sequence ID" value="KAK3359475.1"/>
    <property type="molecule type" value="Genomic_DNA"/>
</dbReference>
<accession>A0AAJ0HQB6</accession>
<dbReference type="AlphaFoldDB" id="A0AAJ0HQB6"/>
<evidence type="ECO:0000313" key="1">
    <source>
        <dbReference type="EMBL" id="KAK3359475.1"/>
    </source>
</evidence>
<evidence type="ECO:0000313" key="2">
    <source>
        <dbReference type="Proteomes" id="UP001275084"/>
    </source>
</evidence>
<dbReference type="Gene3D" id="3.80.10.10">
    <property type="entry name" value="Ribonuclease Inhibitor"/>
    <property type="match status" value="1"/>
</dbReference>
<name>A0AAJ0HQB6_9PEZI</name>
<dbReference type="InterPro" id="IPR032675">
    <property type="entry name" value="LRR_dom_sf"/>
</dbReference>
<reference evidence="1" key="1">
    <citation type="journal article" date="2023" name="Mol. Phylogenet. Evol.">
        <title>Genome-scale phylogeny and comparative genomics of the fungal order Sordariales.</title>
        <authorList>
            <person name="Hensen N."/>
            <person name="Bonometti L."/>
            <person name="Westerberg I."/>
            <person name="Brannstrom I.O."/>
            <person name="Guillou S."/>
            <person name="Cros-Aarteil S."/>
            <person name="Calhoun S."/>
            <person name="Haridas S."/>
            <person name="Kuo A."/>
            <person name="Mondo S."/>
            <person name="Pangilinan J."/>
            <person name="Riley R."/>
            <person name="LaButti K."/>
            <person name="Andreopoulos B."/>
            <person name="Lipzen A."/>
            <person name="Chen C."/>
            <person name="Yan M."/>
            <person name="Daum C."/>
            <person name="Ng V."/>
            <person name="Clum A."/>
            <person name="Steindorff A."/>
            <person name="Ohm R.A."/>
            <person name="Martin F."/>
            <person name="Silar P."/>
            <person name="Natvig D.O."/>
            <person name="Lalanne C."/>
            <person name="Gautier V."/>
            <person name="Ament-Velasquez S.L."/>
            <person name="Kruys A."/>
            <person name="Hutchinson M.I."/>
            <person name="Powell A.J."/>
            <person name="Barry K."/>
            <person name="Miller A.N."/>
            <person name="Grigoriev I.V."/>
            <person name="Debuchy R."/>
            <person name="Gladieux P."/>
            <person name="Hiltunen Thoren M."/>
            <person name="Johannesson H."/>
        </authorList>
    </citation>
    <scope>NUCLEOTIDE SEQUENCE</scope>
    <source>
        <strain evidence="1">CBS 955.72</strain>
    </source>
</reference>
<evidence type="ECO:0008006" key="3">
    <source>
        <dbReference type="Google" id="ProtNLM"/>
    </source>
</evidence>
<comment type="caution">
    <text evidence="1">The sequence shown here is derived from an EMBL/GenBank/DDBJ whole genome shotgun (WGS) entry which is preliminary data.</text>
</comment>
<sequence>MMDVRLLLASPAQGPGTAEDDALPEALPLPTEIIDMIAESLSLADLQNVRLACREFNGRFTGQEFVGYFRDRVTDLSTSSLERLEAVASHPKFQPIVRRLKVVAVIYDTLTTELHLLDVRARMNYAGQEGRPGRRLAVQVLTTTEARLRWLQSMLEMQCQQAEDGYSALIHRLAAIMKKLGGLQCLDLVSAVVAGEDLGAPGRIVYKDGSQGFWHQLLPRRAAEVLHITTAAVIQSKARLLSLSLYATQRGGCIEAAGVASVLSRLNVEELAAALASVGELNLTFSPRIRPSSPEKDEYHLMGPSASIEAQASAYNVSRLSGGYIPPDLLMGVTDDNFDGIVALLRLMPQLQTLDLHMFNKLQDGNSEVYDSILFDIAQKVCFPQLTTLTLRGMRATTASLMQFIESPAKLRHLELRYVCLGSGTWASILPHLTKVGKLEFLRLSNLFDRRLVNLAPKDDAAMAEEMPTWATDDQLRTTTSFPCANGPCIHTREFGPDVLAKGLEFTSKERGTHLPTAMLKSWLEARLDEFGRSLS</sequence>
<protein>
    <recommendedName>
        <fullName evidence="3">F-box domain-containing protein</fullName>
    </recommendedName>
</protein>
<organism evidence="1 2">
    <name type="scientific">Lasiosphaeria hispida</name>
    <dbReference type="NCBI Taxonomy" id="260671"/>
    <lineage>
        <taxon>Eukaryota</taxon>
        <taxon>Fungi</taxon>
        <taxon>Dikarya</taxon>
        <taxon>Ascomycota</taxon>
        <taxon>Pezizomycotina</taxon>
        <taxon>Sordariomycetes</taxon>
        <taxon>Sordariomycetidae</taxon>
        <taxon>Sordariales</taxon>
        <taxon>Lasiosphaeriaceae</taxon>
        <taxon>Lasiosphaeria</taxon>
    </lineage>
</organism>
<keyword evidence="2" id="KW-1185">Reference proteome</keyword>
<dbReference type="SUPFAM" id="SSF52047">
    <property type="entry name" value="RNI-like"/>
    <property type="match status" value="1"/>
</dbReference>